<sequence>MVSLTDVIGLRGTLADFQYALVLEPTNKRASVSADRLRKVFM</sequence>
<dbReference type="EMBL" id="CM047737">
    <property type="protein sequence ID" value="KAJ0048113.1"/>
    <property type="molecule type" value="Genomic_DNA"/>
</dbReference>
<organism evidence="1 2">
    <name type="scientific">Pistacia integerrima</name>
    <dbReference type="NCBI Taxonomy" id="434235"/>
    <lineage>
        <taxon>Eukaryota</taxon>
        <taxon>Viridiplantae</taxon>
        <taxon>Streptophyta</taxon>
        <taxon>Embryophyta</taxon>
        <taxon>Tracheophyta</taxon>
        <taxon>Spermatophyta</taxon>
        <taxon>Magnoliopsida</taxon>
        <taxon>eudicotyledons</taxon>
        <taxon>Gunneridae</taxon>
        <taxon>Pentapetalae</taxon>
        <taxon>rosids</taxon>
        <taxon>malvids</taxon>
        <taxon>Sapindales</taxon>
        <taxon>Anacardiaceae</taxon>
        <taxon>Pistacia</taxon>
    </lineage>
</organism>
<reference evidence="2" key="1">
    <citation type="journal article" date="2023" name="G3 (Bethesda)">
        <title>Genome assembly and association tests identify interacting loci associated with vigor, precocity, and sex in interspecific pistachio rootstocks.</title>
        <authorList>
            <person name="Palmer W."/>
            <person name="Jacygrad E."/>
            <person name="Sagayaradj S."/>
            <person name="Cavanaugh K."/>
            <person name="Han R."/>
            <person name="Bertier L."/>
            <person name="Beede B."/>
            <person name="Kafkas S."/>
            <person name="Golino D."/>
            <person name="Preece J."/>
            <person name="Michelmore R."/>
        </authorList>
    </citation>
    <scope>NUCLEOTIDE SEQUENCE [LARGE SCALE GENOMIC DNA]</scope>
</reference>
<evidence type="ECO:0000313" key="2">
    <source>
        <dbReference type="Proteomes" id="UP001163603"/>
    </source>
</evidence>
<gene>
    <name evidence="1" type="ORF">Pint_17070</name>
</gene>
<dbReference type="Proteomes" id="UP001163603">
    <property type="component" value="Chromosome 2"/>
</dbReference>
<name>A0ACC0ZAQ2_9ROSI</name>
<proteinExistence type="predicted"/>
<protein>
    <submittedName>
        <fullName evidence="1">Uncharacterized protein</fullName>
    </submittedName>
</protein>
<evidence type="ECO:0000313" key="1">
    <source>
        <dbReference type="EMBL" id="KAJ0048113.1"/>
    </source>
</evidence>
<accession>A0ACC0ZAQ2</accession>
<comment type="caution">
    <text evidence="1">The sequence shown here is derived from an EMBL/GenBank/DDBJ whole genome shotgun (WGS) entry which is preliminary data.</text>
</comment>
<keyword evidence="2" id="KW-1185">Reference proteome</keyword>